<comment type="similarity">
    <text evidence="2">Belongs to the acyl-CoA dehydrogenase family.</text>
</comment>
<dbReference type="Gene3D" id="1.20.140.10">
    <property type="entry name" value="Butyryl-CoA Dehydrogenase, subunit A, domain 3"/>
    <property type="match status" value="1"/>
</dbReference>
<keyword evidence="3" id="KW-0285">Flavoprotein</keyword>
<keyword evidence="5" id="KW-0560">Oxidoreductase</keyword>
<accession>A0A3L7AMM3</accession>
<dbReference type="GO" id="GO:0050660">
    <property type="term" value="F:flavin adenine dinucleotide binding"/>
    <property type="evidence" value="ECO:0007669"/>
    <property type="project" value="InterPro"/>
</dbReference>
<dbReference type="InterPro" id="IPR009100">
    <property type="entry name" value="AcylCoA_DH/oxidase_NM_dom_sf"/>
</dbReference>
<keyword evidence="4" id="KW-0274">FAD</keyword>
<dbReference type="InterPro" id="IPR037069">
    <property type="entry name" value="AcylCoA_DH/ox_N_sf"/>
</dbReference>
<comment type="cofactor">
    <cofactor evidence="1">
        <name>FAD</name>
        <dbReference type="ChEBI" id="CHEBI:57692"/>
    </cofactor>
</comment>
<evidence type="ECO:0000256" key="4">
    <source>
        <dbReference type="ARBA" id="ARBA00022827"/>
    </source>
</evidence>
<name>A0A3L7AMM3_9HYPH</name>
<evidence type="ECO:0000256" key="5">
    <source>
        <dbReference type="ARBA" id="ARBA00023002"/>
    </source>
</evidence>
<gene>
    <name evidence="8" type="ORF">D9R14_00800</name>
</gene>
<dbReference type="SUPFAM" id="SSF56645">
    <property type="entry name" value="Acyl-CoA dehydrogenase NM domain-like"/>
    <property type="match status" value="1"/>
</dbReference>
<feature type="domain" description="Acyl-CoA dehydrogenase/oxidase N-terminal" evidence="7">
    <location>
        <begin position="3"/>
        <end position="101"/>
    </location>
</feature>
<dbReference type="SUPFAM" id="SSF47203">
    <property type="entry name" value="Acyl-CoA dehydrogenase C-terminal domain-like"/>
    <property type="match status" value="1"/>
</dbReference>
<evidence type="ECO:0000256" key="2">
    <source>
        <dbReference type="ARBA" id="ARBA00009347"/>
    </source>
</evidence>
<dbReference type="RefSeq" id="WP_121621392.1">
    <property type="nucleotide sequence ID" value="NZ_JACIIW010000004.1"/>
</dbReference>
<keyword evidence="9" id="KW-1185">Reference proteome</keyword>
<evidence type="ECO:0000256" key="1">
    <source>
        <dbReference type="ARBA" id="ARBA00001974"/>
    </source>
</evidence>
<dbReference type="AlphaFoldDB" id="A0A3L7AMM3"/>
<dbReference type="Pfam" id="PF02771">
    <property type="entry name" value="Acyl-CoA_dh_N"/>
    <property type="match status" value="1"/>
</dbReference>
<evidence type="ECO:0000313" key="9">
    <source>
        <dbReference type="Proteomes" id="UP000269692"/>
    </source>
</evidence>
<evidence type="ECO:0000259" key="7">
    <source>
        <dbReference type="Pfam" id="PF02771"/>
    </source>
</evidence>
<dbReference type="PANTHER" id="PTHR43884:SF20">
    <property type="entry name" value="ACYL-COA DEHYDROGENASE FADE28"/>
    <property type="match status" value="1"/>
</dbReference>
<dbReference type="Pfam" id="PF00441">
    <property type="entry name" value="Acyl-CoA_dh_1"/>
    <property type="match status" value="1"/>
</dbReference>
<dbReference type="InterPro" id="IPR009075">
    <property type="entry name" value="AcylCo_DH/oxidase_C"/>
</dbReference>
<feature type="domain" description="Acyl-CoA dehydrogenase/oxidase C-terminal" evidence="6">
    <location>
        <begin position="198"/>
        <end position="325"/>
    </location>
</feature>
<dbReference type="InterPro" id="IPR013786">
    <property type="entry name" value="AcylCoA_DH/ox_N"/>
</dbReference>
<evidence type="ECO:0000313" key="8">
    <source>
        <dbReference type="EMBL" id="RLP81577.1"/>
    </source>
</evidence>
<dbReference type="InterPro" id="IPR036250">
    <property type="entry name" value="AcylCo_DH-like_C"/>
</dbReference>
<dbReference type="OrthoDB" id="9775090at2"/>
<proteinExistence type="inferred from homology"/>
<evidence type="ECO:0000256" key="3">
    <source>
        <dbReference type="ARBA" id="ARBA00022630"/>
    </source>
</evidence>
<dbReference type="EMBL" id="RCTF01000001">
    <property type="protein sequence ID" value="RLP81577.1"/>
    <property type="molecule type" value="Genomic_DNA"/>
</dbReference>
<dbReference type="GO" id="GO:0003995">
    <property type="term" value="F:acyl-CoA dehydrogenase activity"/>
    <property type="evidence" value="ECO:0007669"/>
    <property type="project" value="TreeGrafter"/>
</dbReference>
<protein>
    <submittedName>
        <fullName evidence="8">Acyl-CoA dehydrogenase</fullName>
    </submittedName>
</protein>
<dbReference type="PANTHER" id="PTHR43884">
    <property type="entry name" value="ACYL-COA DEHYDROGENASE"/>
    <property type="match status" value="1"/>
</dbReference>
<dbReference type="Gene3D" id="1.10.540.10">
    <property type="entry name" value="Acyl-CoA dehydrogenase/oxidase, N-terminal domain"/>
    <property type="match status" value="1"/>
</dbReference>
<sequence>MPSETEAMLAAAAGDLLDGEGGVARARARRDAGGGLDRAVWSRMAAMGWFSLLLPEAHGGLGLAPSDAVDFAQEIGARIAPEPVVAAIAAQPLLAACGTPAADTLLARAAGGAAVICAAPAERTDDGPGSAFQGLAFAPADVDVALAFDPPNRRLLALDPAEARTAATVDGGTLAFLADGPDAVLVAEGASAQAAFLAACDVQRLLYAAELCGLMARALDMTLDYMRLRRQFGQPIGAFQALQHRAATHFVDVRATRALVREAGRAFGTQKQSGAAAAAKAAAGAAALRVLKDCIQLHGAIGFADEHDIGLYLRRAMVLAASAGTPRTCRAVFGTARAAELDAPLPRHAVRAAGPDASQAG</sequence>
<reference evidence="8 9" key="1">
    <citation type="submission" date="2018-10" db="EMBL/GenBank/DDBJ databases">
        <title>Xanthobacter tagetidis genome sequencing and assembly.</title>
        <authorList>
            <person name="Maclea K.S."/>
            <person name="Goen A.E."/>
            <person name="Fatima S.A."/>
        </authorList>
    </citation>
    <scope>NUCLEOTIDE SEQUENCE [LARGE SCALE GENOMIC DNA]</scope>
    <source>
        <strain evidence="8 9">ATCC 700314</strain>
    </source>
</reference>
<comment type="caution">
    <text evidence="8">The sequence shown here is derived from an EMBL/GenBank/DDBJ whole genome shotgun (WGS) entry which is preliminary data.</text>
</comment>
<evidence type="ECO:0000259" key="6">
    <source>
        <dbReference type="Pfam" id="PF00441"/>
    </source>
</evidence>
<dbReference type="Proteomes" id="UP000269692">
    <property type="component" value="Unassembled WGS sequence"/>
</dbReference>
<organism evidence="8 9">
    <name type="scientific">Xanthobacter tagetidis</name>
    <dbReference type="NCBI Taxonomy" id="60216"/>
    <lineage>
        <taxon>Bacteria</taxon>
        <taxon>Pseudomonadati</taxon>
        <taxon>Pseudomonadota</taxon>
        <taxon>Alphaproteobacteria</taxon>
        <taxon>Hyphomicrobiales</taxon>
        <taxon>Xanthobacteraceae</taxon>
        <taxon>Xanthobacter</taxon>
    </lineage>
</organism>